<dbReference type="Gene3D" id="3.10.450.50">
    <property type="match status" value="1"/>
</dbReference>
<keyword evidence="3" id="KW-1185">Reference proteome</keyword>
<dbReference type="Proteomes" id="UP000095401">
    <property type="component" value="Chromosome"/>
</dbReference>
<gene>
    <name evidence="2" type="ORF">BI364_02035</name>
</gene>
<dbReference type="Pfam" id="PF14534">
    <property type="entry name" value="DUF4440"/>
    <property type="match status" value="1"/>
</dbReference>
<evidence type="ECO:0000313" key="2">
    <source>
        <dbReference type="EMBL" id="AOU96947.1"/>
    </source>
</evidence>
<sequence length="127" mass="13909">MHPIEVLISKADTAINQEDFDTLLDFYSDDAVLVIKPGMNAVGKEQIKKAFEAIAIYFEHSLDVKQAGMALLETGDTALVLATTVVSAKSLAATERKATYVFKKDKDNQWVCAIDNSYGHDLLKADA</sequence>
<dbReference type="InterPro" id="IPR027843">
    <property type="entry name" value="DUF4440"/>
</dbReference>
<name>A0A1D8IKH8_9GAMM</name>
<protein>
    <submittedName>
        <fullName evidence="2">DUF4440 domain-containing protein</fullName>
    </submittedName>
</protein>
<dbReference type="KEGG" id="aprs:BI364_02035"/>
<dbReference type="AlphaFoldDB" id="A0A1D8IKH8"/>
<dbReference type="SUPFAM" id="SSF54427">
    <property type="entry name" value="NTF2-like"/>
    <property type="match status" value="1"/>
</dbReference>
<feature type="domain" description="DUF4440" evidence="1">
    <location>
        <begin position="12"/>
        <end position="111"/>
    </location>
</feature>
<organism evidence="2 3">
    <name type="scientific">Acidihalobacter yilgarnensis</name>
    <dbReference type="NCBI Taxonomy" id="2819280"/>
    <lineage>
        <taxon>Bacteria</taxon>
        <taxon>Pseudomonadati</taxon>
        <taxon>Pseudomonadota</taxon>
        <taxon>Gammaproteobacteria</taxon>
        <taxon>Chromatiales</taxon>
        <taxon>Ectothiorhodospiraceae</taxon>
        <taxon>Acidihalobacter</taxon>
    </lineage>
</organism>
<evidence type="ECO:0000313" key="3">
    <source>
        <dbReference type="Proteomes" id="UP000095401"/>
    </source>
</evidence>
<dbReference type="NCBIfam" id="TIGR02246">
    <property type="entry name" value="SgcJ/EcaC family oxidoreductase"/>
    <property type="match status" value="1"/>
</dbReference>
<accession>A0A1D8IKH8</accession>
<evidence type="ECO:0000259" key="1">
    <source>
        <dbReference type="Pfam" id="PF14534"/>
    </source>
</evidence>
<dbReference type="RefSeq" id="WP_070077339.1">
    <property type="nucleotide sequence ID" value="NZ_CP017415.1"/>
</dbReference>
<reference evidence="3" key="1">
    <citation type="submission" date="2016-09" db="EMBL/GenBank/DDBJ databases">
        <title>Acidihalobacter prosperus F5.</title>
        <authorList>
            <person name="Khaleque H.N."/>
            <person name="Ramsay J.P."/>
            <person name="Kaksonen A.H."/>
            <person name="Boxall N.J."/>
            <person name="Watkin E.L.J."/>
        </authorList>
    </citation>
    <scope>NUCLEOTIDE SEQUENCE [LARGE SCALE GENOMIC DNA]</scope>
    <source>
        <strain evidence="3">F5</strain>
    </source>
</reference>
<dbReference type="EMBL" id="CP017415">
    <property type="protein sequence ID" value="AOU96947.1"/>
    <property type="molecule type" value="Genomic_DNA"/>
</dbReference>
<proteinExistence type="predicted"/>
<dbReference type="InterPro" id="IPR032710">
    <property type="entry name" value="NTF2-like_dom_sf"/>
</dbReference>
<dbReference type="InterPro" id="IPR011944">
    <property type="entry name" value="Steroid_delta5-4_isomerase"/>
</dbReference>